<reference evidence="10" key="1">
    <citation type="submission" date="2022-04" db="EMBL/GenBank/DDBJ databases">
        <title>Carnegiea gigantea Genome sequencing and assembly v2.</title>
        <authorList>
            <person name="Copetti D."/>
            <person name="Sanderson M.J."/>
            <person name="Burquez A."/>
            <person name="Wojciechowski M.F."/>
        </authorList>
    </citation>
    <scope>NUCLEOTIDE SEQUENCE</scope>
    <source>
        <strain evidence="10">SGP5-SGP5p</strain>
        <tissue evidence="10">Aerial part</tissue>
    </source>
</reference>
<keyword evidence="5" id="KW-0804">Transcription</keyword>
<feature type="domain" description="AP2/ERF" evidence="9">
    <location>
        <begin position="88"/>
        <end position="145"/>
    </location>
</feature>
<dbReference type="InterPro" id="IPR001471">
    <property type="entry name" value="AP2/ERF_dom"/>
</dbReference>
<sequence>MKYGFGFEFRFMHKKASRNTLCKAKVHTFISCATGDREICSTINTGSDAEHGARKLRRNKNASTDNTDYVALVEERVKGNTRKKIQSYVKGVRKRKWGKWVSEIREPGKKTRIWLGSFDTQEMAAIAYDVAAFYLRGRDARLNFPQLLTELPCPASPAAEDIRRAAQEAAATLQPPTSAAQNETPAQPSWSASNSCSSSTSSSVGPEPVRVGLSPSQIQAINESPLDSPKMWTGMAEDLMFYQPPGEYPGNEFTGWDEQEEIPDDSLWD</sequence>
<feature type="region of interest" description="Disordered" evidence="8">
    <location>
        <begin position="243"/>
        <end position="269"/>
    </location>
</feature>
<evidence type="ECO:0000256" key="4">
    <source>
        <dbReference type="ARBA" id="ARBA00023159"/>
    </source>
</evidence>
<protein>
    <recommendedName>
        <fullName evidence="9">AP2/ERF domain-containing protein</fullName>
    </recommendedName>
</protein>
<dbReference type="CDD" id="cd00018">
    <property type="entry name" value="AP2"/>
    <property type="match status" value="1"/>
</dbReference>
<evidence type="ECO:0000259" key="9">
    <source>
        <dbReference type="PROSITE" id="PS51032"/>
    </source>
</evidence>
<feature type="compositionally biased region" description="Polar residues" evidence="8">
    <location>
        <begin position="174"/>
        <end position="188"/>
    </location>
</feature>
<dbReference type="SMART" id="SM00380">
    <property type="entry name" value="AP2"/>
    <property type="match status" value="1"/>
</dbReference>
<dbReference type="InterPro" id="IPR036955">
    <property type="entry name" value="AP2/ERF_dom_sf"/>
</dbReference>
<dbReference type="OrthoDB" id="688329at2759"/>
<keyword evidence="6" id="KW-0539">Nucleus</keyword>
<evidence type="ECO:0000256" key="1">
    <source>
        <dbReference type="ARBA" id="ARBA00004123"/>
    </source>
</evidence>
<evidence type="ECO:0000313" key="11">
    <source>
        <dbReference type="Proteomes" id="UP001153076"/>
    </source>
</evidence>
<name>A0A9Q1KXZ3_9CARY</name>
<dbReference type="InterPro" id="IPR051032">
    <property type="entry name" value="AP2/ERF_TF_ERF_subfamily"/>
</dbReference>
<keyword evidence="11" id="KW-1185">Reference proteome</keyword>
<gene>
    <name evidence="10" type="ORF">Cgig2_007230</name>
</gene>
<dbReference type="InterPro" id="IPR016177">
    <property type="entry name" value="DNA-bd_dom_sf"/>
</dbReference>
<dbReference type="GO" id="GO:0003700">
    <property type="term" value="F:DNA-binding transcription factor activity"/>
    <property type="evidence" value="ECO:0007669"/>
    <property type="project" value="InterPro"/>
</dbReference>
<dbReference type="Pfam" id="PF00847">
    <property type="entry name" value="AP2"/>
    <property type="match status" value="1"/>
</dbReference>
<evidence type="ECO:0000256" key="3">
    <source>
        <dbReference type="ARBA" id="ARBA00023125"/>
    </source>
</evidence>
<dbReference type="PRINTS" id="PR00367">
    <property type="entry name" value="ETHRSPELEMNT"/>
</dbReference>
<keyword evidence="3" id="KW-0238">DNA-binding</keyword>
<keyword evidence="2" id="KW-0805">Transcription regulation</keyword>
<accession>A0A9Q1KXZ3</accession>
<comment type="subcellular location">
    <subcellularLocation>
        <location evidence="1">Nucleus</location>
    </subcellularLocation>
</comment>
<dbReference type="AlphaFoldDB" id="A0A9Q1KXZ3"/>
<keyword evidence="4" id="KW-0010">Activator</keyword>
<comment type="similarity">
    <text evidence="7">Belongs to the AP2/ERF transcription factor family. ERF subfamily.</text>
</comment>
<dbReference type="GO" id="GO:0005634">
    <property type="term" value="C:nucleus"/>
    <property type="evidence" value="ECO:0007669"/>
    <property type="project" value="UniProtKB-SubCell"/>
</dbReference>
<dbReference type="PANTHER" id="PTHR31985">
    <property type="entry name" value="ETHYLENE-RESPONSIVE TRANSCRIPTION FACTOR ERF042-RELATED"/>
    <property type="match status" value="1"/>
</dbReference>
<evidence type="ECO:0000256" key="5">
    <source>
        <dbReference type="ARBA" id="ARBA00023163"/>
    </source>
</evidence>
<evidence type="ECO:0000256" key="6">
    <source>
        <dbReference type="ARBA" id="ARBA00023242"/>
    </source>
</evidence>
<dbReference type="SUPFAM" id="SSF54171">
    <property type="entry name" value="DNA-binding domain"/>
    <property type="match status" value="1"/>
</dbReference>
<evidence type="ECO:0000256" key="8">
    <source>
        <dbReference type="SAM" id="MobiDB-lite"/>
    </source>
</evidence>
<organism evidence="10 11">
    <name type="scientific">Carnegiea gigantea</name>
    <dbReference type="NCBI Taxonomy" id="171969"/>
    <lineage>
        <taxon>Eukaryota</taxon>
        <taxon>Viridiplantae</taxon>
        <taxon>Streptophyta</taxon>
        <taxon>Embryophyta</taxon>
        <taxon>Tracheophyta</taxon>
        <taxon>Spermatophyta</taxon>
        <taxon>Magnoliopsida</taxon>
        <taxon>eudicotyledons</taxon>
        <taxon>Gunneridae</taxon>
        <taxon>Pentapetalae</taxon>
        <taxon>Caryophyllales</taxon>
        <taxon>Cactineae</taxon>
        <taxon>Cactaceae</taxon>
        <taxon>Cactoideae</taxon>
        <taxon>Echinocereeae</taxon>
        <taxon>Carnegiea</taxon>
    </lineage>
</organism>
<dbReference type="PANTHER" id="PTHR31985:SF111">
    <property type="entry name" value="ETHYLENE-RESPONSIVE TRANSCRIPTION FACTOR ERF021"/>
    <property type="match status" value="1"/>
</dbReference>
<proteinExistence type="inferred from homology"/>
<dbReference type="PROSITE" id="PS51032">
    <property type="entry name" value="AP2_ERF"/>
    <property type="match status" value="1"/>
</dbReference>
<dbReference type="Gene3D" id="3.30.730.10">
    <property type="entry name" value="AP2/ERF domain"/>
    <property type="match status" value="1"/>
</dbReference>
<dbReference type="FunFam" id="3.30.730.10:FF:000001">
    <property type="entry name" value="Ethylene-responsive transcription factor 2"/>
    <property type="match status" value="1"/>
</dbReference>
<dbReference type="EMBL" id="JAKOGI010000007">
    <property type="protein sequence ID" value="KAJ8451747.1"/>
    <property type="molecule type" value="Genomic_DNA"/>
</dbReference>
<evidence type="ECO:0000256" key="2">
    <source>
        <dbReference type="ARBA" id="ARBA00023015"/>
    </source>
</evidence>
<evidence type="ECO:0000313" key="10">
    <source>
        <dbReference type="EMBL" id="KAJ8451747.1"/>
    </source>
</evidence>
<comment type="caution">
    <text evidence="10">The sequence shown here is derived from an EMBL/GenBank/DDBJ whole genome shotgun (WGS) entry which is preliminary data.</text>
</comment>
<feature type="compositionally biased region" description="Low complexity" evidence="8">
    <location>
        <begin position="189"/>
        <end position="203"/>
    </location>
</feature>
<dbReference type="Proteomes" id="UP001153076">
    <property type="component" value="Unassembled WGS sequence"/>
</dbReference>
<evidence type="ECO:0000256" key="7">
    <source>
        <dbReference type="ARBA" id="ARBA00024343"/>
    </source>
</evidence>
<feature type="compositionally biased region" description="Acidic residues" evidence="8">
    <location>
        <begin position="255"/>
        <end position="269"/>
    </location>
</feature>
<feature type="region of interest" description="Disordered" evidence="8">
    <location>
        <begin position="166"/>
        <end position="211"/>
    </location>
</feature>
<dbReference type="GO" id="GO:0003677">
    <property type="term" value="F:DNA binding"/>
    <property type="evidence" value="ECO:0007669"/>
    <property type="project" value="UniProtKB-KW"/>
</dbReference>